<sequence length="396" mass="43154">MTTNYDDHIEAEYEVIRRDIEALPMATTFPGLRVQVLSPEKVPDGASLVKVVVDHPPINMLSSPSSSVSLTYLHGRVPRTGDVSWPIVLDENSYAATAKSVGAVLRRHLAECPMTVIVGSSLQDAPLVRALSDTRKAGRRVAILTKQGFPTAFDDEGNALAVDLATHRASELGVRTVFADFHGQVAQFFHEAFVRTAFSSPRTDQEWTSDYMTRLSRWWERWIASTGVDPGLPAALRSALASALPVIGASANPDPLSRASEQFRLELWVRCYPRHPDRHLVRWASSEGSTLEGVNGKEGRIESPSYLAAVRSFTEGRPSSFDITNLEQGRASAARYTSKSFLAIPIRVENAIVGTLTLASTAHLKDSLMTSSTESTAELVALLAEAGRTLLNVSAR</sequence>
<proteinExistence type="predicted"/>
<evidence type="ECO:0000313" key="2">
    <source>
        <dbReference type="Proteomes" id="UP001142325"/>
    </source>
</evidence>
<dbReference type="RefSeq" id="WP_204938208.1">
    <property type="nucleotide sequence ID" value="NZ_BAAAUM010000001.1"/>
</dbReference>
<comment type="caution">
    <text evidence="1">The sequence shown here is derived from an EMBL/GenBank/DDBJ whole genome shotgun (WGS) entry which is preliminary data.</text>
</comment>
<keyword evidence="2" id="KW-1185">Reference proteome</keyword>
<dbReference type="Proteomes" id="UP001142325">
    <property type="component" value="Unassembled WGS sequence"/>
</dbReference>
<reference evidence="1" key="2">
    <citation type="submission" date="2023-01" db="EMBL/GenBank/DDBJ databases">
        <authorList>
            <person name="Sun Q."/>
            <person name="Evtushenko L."/>
        </authorList>
    </citation>
    <scope>NUCLEOTIDE SEQUENCE</scope>
    <source>
        <strain evidence="1">VKM Ac-1958</strain>
    </source>
</reference>
<dbReference type="AlphaFoldDB" id="A0A9W6HPG5"/>
<accession>A0A9W6HPG5</accession>
<name>A0A9W6HPG5_9MICO</name>
<evidence type="ECO:0000313" key="1">
    <source>
        <dbReference type="EMBL" id="GLK00491.1"/>
    </source>
</evidence>
<evidence type="ECO:0008006" key="3">
    <source>
        <dbReference type="Google" id="ProtNLM"/>
    </source>
</evidence>
<gene>
    <name evidence="1" type="ORF">GCM10017596_02060</name>
</gene>
<dbReference type="EMBL" id="BSET01000001">
    <property type="protein sequence ID" value="GLK00491.1"/>
    <property type="molecule type" value="Genomic_DNA"/>
</dbReference>
<protein>
    <recommendedName>
        <fullName evidence="3">GAF domain-containing protein</fullName>
    </recommendedName>
</protein>
<reference evidence="1" key="1">
    <citation type="journal article" date="2014" name="Int. J. Syst. Evol. Microbiol.">
        <title>Complete genome sequence of Corynebacterium casei LMG S-19264T (=DSM 44701T), isolated from a smear-ripened cheese.</title>
        <authorList>
            <consortium name="US DOE Joint Genome Institute (JGI-PGF)"/>
            <person name="Walter F."/>
            <person name="Albersmeier A."/>
            <person name="Kalinowski J."/>
            <person name="Ruckert C."/>
        </authorList>
    </citation>
    <scope>NUCLEOTIDE SEQUENCE</scope>
    <source>
        <strain evidence="1">VKM Ac-1958</strain>
    </source>
</reference>
<organism evidence="1 2">
    <name type="scientific">Microbacterium keratanolyticum</name>
    <dbReference type="NCBI Taxonomy" id="67574"/>
    <lineage>
        <taxon>Bacteria</taxon>
        <taxon>Bacillati</taxon>
        <taxon>Actinomycetota</taxon>
        <taxon>Actinomycetes</taxon>
        <taxon>Micrococcales</taxon>
        <taxon>Microbacteriaceae</taxon>
        <taxon>Microbacterium</taxon>
    </lineage>
</organism>